<dbReference type="VEuPathDB" id="ToxoDB:TGP89_263810A"/>
<dbReference type="EMBL" id="AEYI02001653">
    <property type="protein sequence ID" value="KFG34706.1"/>
    <property type="molecule type" value="Genomic_DNA"/>
</dbReference>
<evidence type="ECO:0000313" key="1">
    <source>
        <dbReference type="EMBL" id="KFG34706.1"/>
    </source>
</evidence>
<reference evidence="1 2" key="1">
    <citation type="submission" date="2014-03" db="EMBL/GenBank/DDBJ databases">
        <authorList>
            <person name="Sibley D."/>
            <person name="Venepally P."/>
            <person name="Karamycheva S."/>
            <person name="Hadjithomas M."/>
            <person name="Khan A."/>
            <person name="Brunk B."/>
            <person name="Roos D."/>
            <person name="Caler E."/>
            <person name="Lorenzi H."/>
        </authorList>
    </citation>
    <scope>NUCLEOTIDE SEQUENCE [LARGE SCALE GENOMIC DNA]</scope>
    <source>
        <strain evidence="2">p89</strain>
    </source>
</reference>
<organism evidence="1 2">
    <name type="scientific">Toxoplasma gondii p89</name>
    <dbReference type="NCBI Taxonomy" id="943119"/>
    <lineage>
        <taxon>Eukaryota</taxon>
        <taxon>Sar</taxon>
        <taxon>Alveolata</taxon>
        <taxon>Apicomplexa</taxon>
        <taxon>Conoidasida</taxon>
        <taxon>Coccidia</taxon>
        <taxon>Eucoccidiorida</taxon>
        <taxon>Eimeriorina</taxon>
        <taxon>Sarcocystidae</taxon>
        <taxon>Toxoplasma</taxon>
    </lineage>
</organism>
<name>A0A086JRD8_TOXGO</name>
<proteinExistence type="predicted"/>
<evidence type="ECO:0000313" key="2">
    <source>
        <dbReference type="Proteomes" id="UP000028828"/>
    </source>
</evidence>
<dbReference type="Proteomes" id="UP000028828">
    <property type="component" value="Unassembled WGS sequence"/>
</dbReference>
<sequence>MRSAGSSAACVCSVRAIGVELLLLSSRRNAIQNPLPSLSKFLSSLSPNWIPPLRCIRTPLCVFFSCLSPLRHPSFFRVAFLPPSVFSPSLTFFCFHCQPAWRTRRSSAKCRLFPRRNWIC</sequence>
<accession>A0A086JRD8</accession>
<comment type="caution">
    <text evidence="1">The sequence shown here is derived from an EMBL/GenBank/DDBJ whole genome shotgun (WGS) entry which is preliminary data.</text>
</comment>
<protein>
    <submittedName>
        <fullName evidence="1">Uncharacterized protein</fullName>
    </submittedName>
</protein>
<gene>
    <name evidence="1" type="ORF">TGP89_263810A</name>
</gene>
<dbReference type="AlphaFoldDB" id="A0A086JRD8"/>